<sequence>MATHKLVVSPLPRVFLNGITHASRPTAAVLIQHHSQPFSTTPRTSLKEFFVEHDHPHIRKTEAAWQHPIYTPEQMAAVSISHRETRNMSDRVALLAVRFLRSSLDFVSGYRHDKAVADGTKAAGAATQAFAMDEKKYLVRNIFLESVAGVPGMVAGMLRHLHSMRRMKRDGGWIETLLEESYNERMHLLIFLKMGEPGFFMRAAVLGAQGVFFNALFFSYLVSPRTVHRFVGYLEEEAVITYSREIADLDAGKLPKWEKMRAPEIAVSYYKMAEGRQSMRDLLLHIRADEAKHREVNHTLGNLDQKEDPNPYVSTYKDEGKPHPCKDIRFLKPKGWEREEVI</sequence>
<dbReference type="Pfam" id="PF01786">
    <property type="entry name" value="AOX"/>
    <property type="match status" value="1"/>
</dbReference>
<keyword evidence="12 16" id="KW-0408">Iron</keyword>
<evidence type="ECO:0000256" key="1">
    <source>
        <dbReference type="ARBA" id="ARBA00004292"/>
    </source>
</evidence>
<keyword evidence="20" id="KW-1185">Reference proteome</keyword>
<keyword evidence="11 17" id="KW-0560">Oxidoreductase</keyword>
<evidence type="ECO:0000256" key="17">
    <source>
        <dbReference type="RuleBase" id="RU003779"/>
    </source>
</evidence>
<dbReference type="InterPro" id="IPR038659">
    <property type="entry name" value="AOX_sf"/>
</dbReference>
<evidence type="ECO:0000256" key="6">
    <source>
        <dbReference type="ARBA" id="ARBA00022723"/>
    </source>
</evidence>
<evidence type="ECO:0000256" key="18">
    <source>
        <dbReference type="SAM" id="Phobius"/>
    </source>
</evidence>
<comment type="similarity">
    <text evidence="2 17">Belongs to the alternative oxidase family.</text>
</comment>
<evidence type="ECO:0000256" key="16">
    <source>
        <dbReference type="PIRSR" id="PIRSR005229-1"/>
    </source>
</evidence>
<evidence type="ECO:0000256" key="12">
    <source>
        <dbReference type="ARBA" id="ARBA00023004"/>
    </source>
</evidence>
<keyword evidence="9 17" id="KW-0249">Electron transport</keyword>
<evidence type="ECO:0000256" key="13">
    <source>
        <dbReference type="ARBA" id="ARBA00023128"/>
    </source>
</evidence>
<keyword evidence="7" id="KW-0999">Mitochondrion inner membrane</keyword>
<evidence type="ECO:0000256" key="3">
    <source>
        <dbReference type="ARBA" id="ARBA00022448"/>
    </source>
</evidence>
<dbReference type="GO" id="GO:0010230">
    <property type="term" value="P:alternative respiration"/>
    <property type="evidence" value="ECO:0007669"/>
    <property type="project" value="TreeGrafter"/>
</dbReference>
<comment type="cofactor">
    <cofactor evidence="16 17">
        <name>Fe cation</name>
        <dbReference type="ChEBI" id="CHEBI:24875"/>
    </cofactor>
    <text evidence="16 17">Binds 2 iron ions per subunit.</text>
</comment>
<evidence type="ECO:0000256" key="11">
    <source>
        <dbReference type="ARBA" id="ARBA00023002"/>
    </source>
</evidence>
<dbReference type="Proteomes" id="UP000799640">
    <property type="component" value="Unassembled WGS sequence"/>
</dbReference>
<dbReference type="OrthoDB" id="16906at2759"/>
<name>A0A6G1I3K8_9PEZI</name>
<comment type="subcellular location">
    <subcellularLocation>
        <location evidence="1">Mitochondrion inner membrane</location>
        <topology evidence="1">Multi-pass membrane protein</topology>
        <orientation evidence="1">Matrix side</orientation>
    </subcellularLocation>
</comment>
<dbReference type="PIRSF" id="PIRSF005229">
    <property type="entry name" value="AOX"/>
    <property type="match status" value="1"/>
</dbReference>
<keyword evidence="4 17" id="KW-0679">Respiratory chain</keyword>
<feature type="binding site" evidence="16">
    <location>
        <position position="187"/>
    </location>
    <ligand>
        <name>Fe cation</name>
        <dbReference type="ChEBI" id="CHEBI:24875"/>
        <label>1</label>
    </ligand>
</feature>
<dbReference type="FunFam" id="1.20.1260.140:FF:000002">
    <property type="entry name" value="Alternative oxidase"/>
    <property type="match status" value="1"/>
</dbReference>
<feature type="binding site" evidence="16">
    <location>
        <position position="235"/>
    </location>
    <ligand>
        <name>Fe cation</name>
        <dbReference type="ChEBI" id="CHEBI:24875"/>
        <label>2</label>
    </ligand>
</feature>
<dbReference type="GO" id="GO:0046872">
    <property type="term" value="F:metal ion binding"/>
    <property type="evidence" value="ECO:0007669"/>
    <property type="project" value="UniProtKB-UniRule"/>
</dbReference>
<evidence type="ECO:0000256" key="9">
    <source>
        <dbReference type="ARBA" id="ARBA00022982"/>
    </source>
</evidence>
<keyword evidence="8" id="KW-0809">Transit peptide</keyword>
<feature type="binding site" evidence="16">
    <location>
        <position position="290"/>
    </location>
    <ligand>
        <name>Fe cation</name>
        <dbReference type="ChEBI" id="CHEBI:24875"/>
        <label>1</label>
    </ligand>
</feature>
<evidence type="ECO:0000256" key="10">
    <source>
        <dbReference type="ARBA" id="ARBA00022989"/>
    </source>
</evidence>
<dbReference type="Gene3D" id="1.20.1260.140">
    <property type="entry name" value="Alternative oxidase"/>
    <property type="match status" value="1"/>
</dbReference>
<organism evidence="19 20">
    <name type="scientific">Trichodelitschia bisporula</name>
    <dbReference type="NCBI Taxonomy" id="703511"/>
    <lineage>
        <taxon>Eukaryota</taxon>
        <taxon>Fungi</taxon>
        <taxon>Dikarya</taxon>
        <taxon>Ascomycota</taxon>
        <taxon>Pezizomycotina</taxon>
        <taxon>Dothideomycetes</taxon>
        <taxon>Dothideomycetes incertae sedis</taxon>
        <taxon>Phaeotrichales</taxon>
        <taxon>Phaeotrichaceae</taxon>
        <taxon>Trichodelitschia</taxon>
    </lineage>
</organism>
<evidence type="ECO:0000256" key="2">
    <source>
        <dbReference type="ARBA" id="ARBA00008388"/>
    </source>
</evidence>
<evidence type="ECO:0000256" key="15">
    <source>
        <dbReference type="ARBA" id="ARBA00025285"/>
    </source>
</evidence>
<accession>A0A6G1I3K8</accession>
<comment type="function">
    <text evidence="15">Catalyzes cyanide-resistant oxygen consumption. May increase respiration when the cytochrome respiratory pathway is restricted, or in response to low temperatures.</text>
</comment>
<evidence type="ECO:0000256" key="5">
    <source>
        <dbReference type="ARBA" id="ARBA00022692"/>
    </source>
</evidence>
<evidence type="ECO:0000256" key="7">
    <source>
        <dbReference type="ARBA" id="ARBA00022792"/>
    </source>
</evidence>
<evidence type="ECO:0000256" key="8">
    <source>
        <dbReference type="ARBA" id="ARBA00022946"/>
    </source>
</evidence>
<dbReference type="EC" id="1.-.-.-" evidence="17"/>
<dbReference type="InterPro" id="IPR002680">
    <property type="entry name" value="AOX"/>
</dbReference>
<evidence type="ECO:0000256" key="4">
    <source>
        <dbReference type="ARBA" id="ARBA00022660"/>
    </source>
</evidence>
<dbReference type="GO" id="GO:0098803">
    <property type="term" value="C:respiratory chain complex"/>
    <property type="evidence" value="ECO:0007669"/>
    <property type="project" value="UniProtKB-UniRule"/>
</dbReference>
<feature type="transmembrane region" description="Helical" evidence="18">
    <location>
        <begin position="199"/>
        <end position="222"/>
    </location>
</feature>
<feature type="binding site" evidence="16">
    <location>
        <position position="145"/>
    </location>
    <ligand>
        <name>Fe cation</name>
        <dbReference type="ChEBI" id="CHEBI:24875"/>
        <label>1</label>
    </ligand>
</feature>
<feature type="transmembrane region" description="Helical" evidence="18">
    <location>
        <begin position="142"/>
        <end position="161"/>
    </location>
</feature>
<evidence type="ECO:0000313" key="19">
    <source>
        <dbReference type="EMBL" id="KAF2402637.1"/>
    </source>
</evidence>
<feature type="binding site" evidence="16">
    <location>
        <position position="184"/>
    </location>
    <ligand>
        <name>Fe cation</name>
        <dbReference type="ChEBI" id="CHEBI:24875"/>
        <label>1</label>
    </ligand>
</feature>
<dbReference type="AlphaFoldDB" id="A0A6G1I3K8"/>
<gene>
    <name evidence="19" type="ORF">EJ06DRAFT_348619</name>
</gene>
<dbReference type="GO" id="GO:0005743">
    <property type="term" value="C:mitochondrial inner membrane"/>
    <property type="evidence" value="ECO:0007669"/>
    <property type="project" value="UniProtKB-SubCell"/>
</dbReference>
<feature type="binding site" evidence="16">
    <location>
        <position position="290"/>
    </location>
    <ligand>
        <name>Fe cation</name>
        <dbReference type="ChEBI" id="CHEBI:24875"/>
        <label>2</label>
    </ligand>
</feature>
<dbReference type="PANTHER" id="PTHR31803">
    <property type="entry name" value="ALTERNATIVE OXIDASE"/>
    <property type="match status" value="1"/>
</dbReference>
<dbReference type="PANTHER" id="PTHR31803:SF3">
    <property type="entry name" value="ALTERNATIVE OXIDASE"/>
    <property type="match status" value="1"/>
</dbReference>
<feature type="binding site" evidence="16">
    <location>
        <position position="184"/>
    </location>
    <ligand>
        <name>Fe cation</name>
        <dbReference type="ChEBI" id="CHEBI:24875"/>
        <label>2</label>
    </ligand>
</feature>
<protein>
    <recommendedName>
        <fullName evidence="17">Alternative oxidase</fullName>
        <ecNumber evidence="17">1.-.-.-</ecNumber>
    </recommendedName>
</protein>
<evidence type="ECO:0000256" key="14">
    <source>
        <dbReference type="ARBA" id="ARBA00023136"/>
    </source>
</evidence>
<keyword evidence="14 17" id="KW-0472">Membrane</keyword>
<feature type="binding site" evidence="16">
    <location>
        <position position="293"/>
    </location>
    <ligand>
        <name>Fe cation</name>
        <dbReference type="ChEBI" id="CHEBI:24875"/>
        <label>2</label>
    </ligand>
</feature>
<keyword evidence="6 16" id="KW-0479">Metal-binding</keyword>
<keyword evidence="3" id="KW-0813">Transport</keyword>
<proteinExistence type="inferred from homology"/>
<dbReference type="CDD" id="cd01053">
    <property type="entry name" value="AOX"/>
    <property type="match status" value="1"/>
</dbReference>
<dbReference type="EMBL" id="ML996691">
    <property type="protein sequence ID" value="KAF2402637.1"/>
    <property type="molecule type" value="Genomic_DNA"/>
</dbReference>
<keyword evidence="13" id="KW-0496">Mitochondrion</keyword>
<evidence type="ECO:0000313" key="20">
    <source>
        <dbReference type="Proteomes" id="UP000799640"/>
    </source>
</evidence>
<keyword evidence="10 18" id="KW-1133">Transmembrane helix</keyword>
<keyword evidence="5 17" id="KW-0812">Transmembrane</keyword>
<reference evidence="19" key="1">
    <citation type="journal article" date="2020" name="Stud. Mycol.">
        <title>101 Dothideomycetes genomes: a test case for predicting lifestyles and emergence of pathogens.</title>
        <authorList>
            <person name="Haridas S."/>
            <person name="Albert R."/>
            <person name="Binder M."/>
            <person name="Bloem J."/>
            <person name="Labutti K."/>
            <person name="Salamov A."/>
            <person name="Andreopoulos B."/>
            <person name="Baker S."/>
            <person name="Barry K."/>
            <person name="Bills G."/>
            <person name="Bluhm B."/>
            <person name="Cannon C."/>
            <person name="Castanera R."/>
            <person name="Culley D."/>
            <person name="Daum C."/>
            <person name="Ezra D."/>
            <person name="Gonzalez J."/>
            <person name="Henrissat B."/>
            <person name="Kuo A."/>
            <person name="Liang C."/>
            <person name="Lipzen A."/>
            <person name="Lutzoni F."/>
            <person name="Magnuson J."/>
            <person name="Mondo S."/>
            <person name="Nolan M."/>
            <person name="Ohm R."/>
            <person name="Pangilinan J."/>
            <person name="Park H.-J."/>
            <person name="Ramirez L."/>
            <person name="Alfaro M."/>
            <person name="Sun H."/>
            <person name="Tritt A."/>
            <person name="Yoshinaga Y."/>
            <person name="Zwiers L.-H."/>
            <person name="Turgeon B."/>
            <person name="Goodwin S."/>
            <person name="Spatafora J."/>
            <person name="Crous P."/>
            <person name="Grigoriev I."/>
        </authorList>
    </citation>
    <scope>NUCLEOTIDE SEQUENCE</scope>
    <source>
        <strain evidence="19">CBS 262.69</strain>
    </source>
</reference>
<dbReference type="GO" id="GO:0009916">
    <property type="term" value="F:alternative oxidase activity"/>
    <property type="evidence" value="ECO:0007669"/>
    <property type="project" value="UniProtKB-UniRule"/>
</dbReference>